<evidence type="ECO:0000313" key="8">
    <source>
        <dbReference type="Proteomes" id="UP000053989"/>
    </source>
</evidence>
<organism evidence="7 8">
    <name type="scientific">Scleroderma citrinum Foug A</name>
    <dbReference type="NCBI Taxonomy" id="1036808"/>
    <lineage>
        <taxon>Eukaryota</taxon>
        <taxon>Fungi</taxon>
        <taxon>Dikarya</taxon>
        <taxon>Basidiomycota</taxon>
        <taxon>Agaricomycotina</taxon>
        <taxon>Agaricomycetes</taxon>
        <taxon>Agaricomycetidae</taxon>
        <taxon>Boletales</taxon>
        <taxon>Sclerodermatineae</taxon>
        <taxon>Sclerodermataceae</taxon>
        <taxon>Scleroderma</taxon>
    </lineage>
</organism>
<dbReference type="PANTHER" id="PTHR11732">
    <property type="entry name" value="ALDO/KETO REDUCTASE"/>
    <property type="match status" value="1"/>
</dbReference>
<name>A0A0C3EQ00_9AGAM</name>
<dbReference type="InterPro" id="IPR023210">
    <property type="entry name" value="NADP_OxRdtase_dom"/>
</dbReference>
<evidence type="ECO:0000256" key="3">
    <source>
        <dbReference type="PIRSR" id="PIRSR000097-1"/>
    </source>
</evidence>
<evidence type="ECO:0000256" key="5">
    <source>
        <dbReference type="PIRSR" id="PIRSR000097-3"/>
    </source>
</evidence>
<feature type="binding site" evidence="4">
    <location>
        <position position="110"/>
    </location>
    <ligand>
        <name>substrate</name>
    </ligand>
</feature>
<keyword evidence="8" id="KW-1185">Reference proteome</keyword>
<dbReference type="InParanoid" id="A0A0C3EQ00"/>
<comment type="similarity">
    <text evidence="1">Belongs to the aldo/keto reductase family.</text>
</comment>
<dbReference type="EMBL" id="KN822005">
    <property type="protein sequence ID" value="KIM70239.1"/>
    <property type="molecule type" value="Genomic_DNA"/>
</dbReference>
<feature type="site" description="Lowers pKa of active site Tyr" evidence="5">
    <location>
        <position position="77"/>
    </location>
</feature>
<feature type="domain" description="NADP-dependent oxidoreductase" evidence="6">
    <location>
        <begin position="15"/>
        <end position="297"/>
    </location>
</feature>
<sequence length="316" mass="35171">MSLVLKRTGQKMPRVGFGLWKVTKPSCAETVYQAIKAGYRLLDGAGDYGNEKEAGEGVRRALAEGLVKREELFITSKLWNTFHAHDDVKKAAKMQLGLWGIEYFDLFLIHFPVALQYVDPSHRYPPEWWGDDGKVHFANIPMYETWKAMEELVDDGLVRNIGLSNCQGSLVLDILQSAKYEPQVLQIELHPLLSQEPLVNLCNVLGIAVTAYSSFGPQSYVELEMGQGVPSLLQHGVVSAIASAHGKTTAQVLLRWATQRGIAVIPKSNSVDRLVSNLQCDSFDLKEEELAQISSLNMNLRMNDPATIDPRMAIFA</sequence>
<feature type="active site" description="Proton donor" evidence="3">
    <location>
        <position position="48"/>
    </location>
</feature>
<dbReference type="InterPro" id="IPR018170">
    <property type="entry name" value="Aldo/ket_reductase_CS"/>
</dbReference>
<dbReference type="PRINTS" id="PR00069">
    <property type="entry name" value="ALDKETRDTASE"/>
</dbReference>
<dbReference type="OrthoDB" id="416253at2759"/>
<dbReference type="InterPro" id="IPR020471">
    <property type="entry name" value="AKR"/>
</dbReference>
<dbReference type="Gene3D" id="3.20.20.100">
    <property type="entry name" value="NADP-dependent oxidoreductase domain"/>
    <property type="match status" value="1"/>
</dbReference>
<dbReference type="InterPro" id="IPR036812">
    <property type="entry name" value="NAD(P)_OxRdtase_dom_sf"/>
</dbReference>
<evidence type="ECO:0000256" key="1">
    <source>
        <dbReference type="ARBA" id="ARBA00007905"/>
    </source>
</evidence>
<dbReference type="FunFam" id="3.20.20.100:FF:000007">
    <property type="entry name" value="NAD(P)H-dependent D-xylose reductase xyl1"/>
    <property type="match status" value="1"/>
</dbReference>
<dbReference type="STRING" id="1036808.A0A0C3EQ00"/>
<dbReference type="Proteomes" id="UP000053989">
    <property type="component" value="Unassembled WGS sequence"/>
</dbReference>
<dbReference type="GO" id="GO:0016491">
    <property type="term" value="F:oxidoreductase activity"/>
    <property type="evidence" value="ECO:0007669"/>
    <property type="project" value="UniProtKB-KW"/>
</dbReference>
<dbReference type="AlphaFoldDB" id="A0A0C3EQ00"/>
<dbReference type="PROSITE" id="PS00798">
    <property type="entry name" value="ALDOKETO_REDUCTASE_1"/>
    <property type="match status" value="1"/>
</dbReference>
<dbReference type="SUPFAM" id="SSF51430">
    <property type="entry name" value="NAD(P)-linked oxidoreductase"/>
    <property type="match status" value="1"/>
</dbReference>
<dbReference type="HOGENOM" id="CLU_023205_0_0_1"/>
<gene>
    <name evidence="7" type="ORF">SCLCIDRAFT_1207546</name>
</gene>
<protein>
    <recommendedName>
        <fullName evidence="6">NADP-dependent oxidoreductase domain-containing protein</fullName>
    </recommendedName>
</protein>
<accession>A0A0C3EQ00</accession>
<evidence type="ECO:0000313" key="7">
    <source>
        <dbReference type="EMBL" id="KIM70239.1"/>
    </source>
</evidence>
<dbReference type="Pfam" id="PF00248">
    <property type="entry name" value="Aldo_ket_red"/>
    <property type="match status" value="1"/>
</dbReference>
<evidence type="ECO:0000256" key="2">
    <source>
        <dbReference type="ARBA" id="ARBA00023002"/>
    </source>
</evidence>
<evidence type="ECO:0000256" key="4">
    <source>
        <dbReference type="PIRSR" id="PIRSR000097-2"/>
    </source>
</evidence>
<reference evidence="8" key="2">
    <citation type="submission" date="2015-01" db="EMBL/GenBank/DDBJ databases">
        <title>Evolutionary Origins and Diversification of the Mycorrhizal Mutualists.</title>
        <authorList>
            <consortium name="DOE Joint Genome Institute"/>
            <consortium name="Mycorrhizal Genomics Consortium"/>
            <person name="Kohler A."/>
            <person name="Kuo A."/>
            <person name="Nagy L.G."/>
            <person name="Floudas D."/>
            <person name="Copeland A."/>
            <person name="Barry K.W."/>
            <person name="Cichocki N."/>
            <person name="Veneault-Fourrey C."/>
            <person name="LaButti K."/>
            <person name="Lindquist E.A."/>
            <person name="Lipzen A."/>
            <person name="Lundell T."/>
            <person name="Morin E."/>
            <person name="Murat C."/>
            <person name="Riley R."/>
            <person name="Ohm R."/>
            <person name="Sun H."/>
            <person name="Tunlid A."/>
            <person name="Henrissat B."/>
            <person name="Grigoriev I.V."/>
            <person name="Hibbett D.S."/>
            <person name="Martin F."/>
        </authorList>
    </citation>
    <scope>NUCLEOTIDE SEQUENCE [LARGE SCALE GENOMIC DNA]</scope>
    <source>
        <strain evidence="8">Foug A</strain>
    </source>
</reference>
<reference evidence="7 8" key="1">
    <citation type="submission" date="2014-04" db="EMBL/GenBank/DDBJ databases">
        <authorList>
            <consortium name="DOE Joint Genome Institute"/>
            <person name="Kuo A."/>
            <person name="Kohler A."/>
            <person name="Nagy L.G."/>
            <person name="Floudas D."/>
            <person name="Copeland A."/>
            <person name="Barry K.W."/>
            <person name="Cichocki N."/>
            <person name="Veneault-Fourrey C."/>
            <person name="LaButti K."/>
            <person name="Lindquist E.A."/>
            <person name="Lipzen A."/>
            <person name="Lundell T."/>
            <person name="Morin E."/>
            <person name="Murat C."/>
            <person name="Sun H."/>
            <person name="Tunlid A."/>
            <person name="Henrissat B."/>
            <person name="Grigoriev I.V."/>
            <person name="Hibbett D.S."/>
            <person name="Martin F."/>
            <person name="Nordberg H.P."/>
            <person name="Cantor M.N."/>
            <person name="Hua S.X."/>
        </authorList>
    </citation>
    <scope>NUCLEOTIDE SEQUENCE [LARGE SCALE GENOMIC DNA]</scope>
    <source>
        <strain evidence="7 8">Foug A</strain>
    </source>
</reference>
<evidence type="ECO:0000259" key="6">
    <source>
        <dbReference type="Pfam" id="PF00248"/>
    </source>
</evidence>
<proteinExistence type="inferred from homology"/>
<dbReference type="PIRSF" id="PIRSF000097">
    <property type="entry name" value="AKR"/>
    <property type="match status" value="1"/>
</dbReference>
<keyword evidence="2" id="KW-0560">Oxidoreductase</keyword>